<proteinExistence type="predicted"/>
<keyword evidence="1" id="KW-1133">Transmembrane helix</keyword>
<reference evidence="3" key="1">
    <citation type="journal article" date="2019" name="Int. J. Syst. Evol. Microbiol.">
        <title>The Global Catalogue of Microorganisms (GCM) 10K type strain sequencing project: providing services to taxonomists for standard genome sequencing and annotation.</title>
        <authorList>
            <consortium name="The Broad Institute Genomics Platform"/>
            <consortium name="The Broad Institute Genome Sequencing Center for Infectious Disease"/>
            <person name="Wu L."/>
            <person name="Ma J."/>
        </authorList>
    </citation>
    <scope>NUCLEOTIDE SEQUENCE [LARGE SCALE GENOMIC DNA]</scope>
    <source>
        <strain evidence="3">CGMCC 1.14993</strain>
    </source>
</reference>
<protein>
    <submittedName>
        <fullName evidence="2">Uncharacterized protein</fullName>
    </submittedName>
</protein>
<name>A0A8J3EXZ5_9BACI</name>
<organism evidence="2 3">
    <name type="scientific">Gottfriedia solisilvae</name>
    <dbReference type="NCBI Taxonomy" id="1516104"/>
    <lineage>
        <taxon>Bacteria</taxon>
        <taxon>Bacillati</taxon>
        <taxon>Bacillota</taxon>
        <taxon>Bacilli</taxon>
        <taxon>Bacillales</taxon>
        <taxon>Bacillaceae</taxon>
        <taxon>Gottfriedia</taxon>
    </lineage>
</organism>
<evidence type="ECO:0000313" key="2">
    <source>
        <dbReference type="EMBL" id="GGI12781.1"/>
    </source>
</evidence>
<sequence>MKWLIVFGPLLELAITAGVAKFWADDFKEIAPIIILQFLLYTFLITPILLWGFFFR</sequence>
<evidence type="ECO:0000256" key="1">
    <source>
        <dbReference type="SAM" id="Phobius"/>
    </source>
</evidence>
<dbReference type="Proteomes" id="UP000626244">
    <property type="component" value="Unassembled WGS sequence"/>
</dbReference>
<dbReference type="RefSeq" id="WP_158093141.1">
    <property type="nucleotide sequence ID" value="NZ_BMHB01000001.1"/>
</dbReference>
<dbReference type="AlphaFoldDB" id="A0A8J3EXZ5"/>
<accession>A0A8J3EXZ5</accession>
<evidence type="ECO:0000313" key="3">
    <source>
        <dbReference type="Proteomes" id="UP000626244"/>
    </source>
</evidence>
<dbReference type="OrthoDB" id="2907222at2"/>
<gene>
    <name evidence="2" type="ORF">GCM10007380_14630</name>
</gene>
<keyword evidence="1" id="KW-0812">Transmembrane</keyword>
<feature type="transmembrane region" description="Helical" evidence="1">
    <location>
        <begin position="30"/>
        <end position="54"/>
    </location>
</feature>
<dbReference type="EMBL" id="BMHB01000001">
    <property type="protein sequence ID" value="GGI12781.1"/>
    <property type="molecule type" value="Genomic_DNA"/>
</dbReference>
<comment type="caution">
    <text evidence="2">The sequence shown here is derived from an EMBL/GenBank/DDBJ whole genome shotgun (WGS) entry which is preliminary data.</text>
</comment>
<keyword evidence="1" id="KW-0472">Membrane</keyword>
<keyword evidence="3" id="KW-1185">Reference proteome</keyword>